<keyword evidence="2" id="KW-1185">Reference proteome</keyword>
<dbReference type="EMBL" id="CAUOPR010000001">
    <property type="protein sequence ID" value="CAJ2002080.1"/>
    <property type="molecule type" value="Genomic_DNA"/>
</dbReference>
<protein>
    <submittedName>
        <fullName evidence="1">Uncharacterized protein</fullName>
    </submittedName>
</protein>
<proteinExistence type="predicted"/>
<evidence type="ECO:0000313" key="1">
    <source>
        <dbReference type="EMBL" id="CAJ2002080.1"/>
    </source>
</evidence>
<sequence>MRAGGGCLSVSILRFYCIYKKMLTTTEMHGHGLSLNIQFNFNSYRLQITSALVFNK</sequence>
<evidence type="ECO:0000313" key="2">
    <source>
        <dbReference type="Proteomes" id="UP001642380"/>
    </source>
</evidence>
<comment type="caution">
    <text evidence="1">The sequence shown here is derived from an EMBL/GenBank/DDBJ whole genome shotgun (WGS) entry which is preliminary data.</text>
</comment>
<name>A0ABC8QMU3_9VIRU</name>
<reference evidence="1 2" key="1">
    <citation type="submission" date="2024-01" db="EMBL/GenBank/DDBJ databases">
        <authorList>
            <person name="Guinet B."/>
        </authorList>
    </citation>
    <scope>NUCLEOTIDE SEQUENCE [LARGE SCALE GENOMIC DNA]</scope>
</reference>
<accession>A0ABC8QMU3</accession>
<gene>
    <name evidence="1" type="ORF">CCFV1_ORF034</name>
</gene>
<organism evidence="1 2">
    <name type="scientific">Cotesia congregata filamentous virus 1</name>
    <dbReference type="NCBI Taxonomy" id="3064291"/>
    <lineage>
        <taxon>Viruses</taxon>
        <taxon>Viruses incertae sedis</taxon>
        <taxon>Naldaviricetes</taxon>
        <taxon>Lefavirales</taxon>
        <taxon>Filamentoviridae</taxon>
        <taxon>Betafilamentovirus</taxon>
        <taxon>Betafilamentovirus cocongregatae</taxon>
    </lineage>
</organism>
<dbReference type="Proteomes" id="UP001642380">
    <property type="component" value="Unassembled WGS sequence"/>
</dbReference>